<dbReference type="EMBL" id="JAGGKQ010000028">
    <property type="protein sequence ID" value="MBP1923728.1"/>
    <property type="molecule type" value="Genomic_DNA"/>
</dbReference>
<reference evidence="1" key="1">
    <citation type="submission" date="2021-03" db="EMBL/GenBank/DDBJ databases">
        <title>Genomic Encyclopedia of Type Strains, Phase IV (KMG-IV): sequencing the most valuable type-strain genomes for metagenomic binning, comparative biology and taxonomic classification.</title>
        <authorList>
            <person name="Goeker M."/>
        </authorList>
    </citation>
    <scope>NUCLEOTIDE SEQUENCE</scope>
    <source>
        <strain evidence="1">DSM 23564</strain>
    </source>
</reference>
<gene>
    <name evidence="1" type="ORF">J2751_002773</name>
</gene>
<dbReference type="Proteomes" id="UP000823588">
    <property type="component" value="Unassembled WGS sequence"/>
</dbReference>
<dbReference type="AlphaFoldDB" id="A0A8T4GGW7"/>
<keyword evidence="2" id="KW-1185">Reference proteome</keyword>
<sequence length="41" mass="4618">MVDEAVVATKLEQAYEYTSDLAEMRGLSKRMSSRHFLVSAP</sequence>
<accession>A0A8T4GGW7</accession>
<name>A0A8T4GGW7_9EURY</name>
<evidence type="ECO:0000313" key="2">
    <source>
        <dbReference type="Proteomes" id="UP000823588"/>
    </source>
</evidence>
<protein>
    <submittedName>
        <fullName evidence="1">Uncharacterized protein</fullName>
    </submittedName>
</protein>
<comment type="caution">
    <text evidence="1">The sequence shown here is derived from an EMBL/GenBank/DDBJ whole genome shotgun (WGS) entry which is preliminary data.</text>
</comment>
<dbReference type="RefSeq" id="WP_280901333.1">
    <property type="nucleotide sequence ID" value="NZ_JAGGKQ010000028.1"/>
</dbReference>
<proteinExistence type="predicted"/>
<organism evidence="1 2">
    <name type="scientific">Halorubrum alkaliphilum</name>
    <dbReference type="NCBI Taxonomy" id="261290"/>
    <lineage>
        <taxon>Archaea</taxon>
        <taxon>Methanobacteriati</taxon>
        <taxon>Methanobacteriota</taxon>
        <taxon>Stenosarchaea group</taxon>
        <taxon>Halobacteria</taxon>
        <taxon>Halobacteriales</taxon>
        <taxon>Haloferacaceae</taxon>
        <taxon>Halorubrum</taxon>
    </lineage>
</organism>
<evidence type="ECO:0000313" key="1">
    <source>
        <dbReference type="EMBL" id="MBP1923728.1"/>
    </source>
</evidence>